<keyword evidence="4 7" id="KW-1133">Transmembrane helix</keyword>
<evidence type="ECO:0000256" key="3">
    <source>
        <dbReference type="ARBA" id="ARBA00022692"/>
    </source>
</evidence>
<proteinExistence type="predicted"/>
<dbReference type="AlphaFoldDB" id="A0AAV5R387"/>
<feature type="transmembrane region" description="Helical" evidence="7">
    <location>
        <begin position="427"/>
        <end position="446"/>
    </location>
</feature>
<evidence type="ECO:0000256" key="5">
    <source>
        <dbReference type="ARBA" id="ARBA00023136"/>
    </source>
</evidence>
<protein>
    <recommendedName>
        <fullName evidence="10">Allantoate permease</fullName>
    </recommendedName>
</protein>
<evidence type="ECO:0000256" key="2">
    <source>
        <dbReference type="ARBA" id="ARBA00022448"/>
    </source>
</evidence>
<feature type="region of interest" description="Disordered" evidence="6">
    <location>
        <begin position="1"/>
        <end position="20"/>
    </location>
</feature>
<dbReference type="GO" id="GO:0016020">
    <property type="term" value="C:membrane"/>
    <property type="evidence" value="ECO:0007669"/>
    <property type="project" value="UniProtKB-SubCell"/>
</dbReference>
<evidence type="ECO:0000256" key="1">
    <source>
        <dbReference type="ARBA" id="ARBA00004141"/>
    </source>
</evidence>
<evidence type="ECO:0000313" key="8">
    <source>
        <dbReference type="EMBL" id="GMM45740.1"/>
    </source>
</evidence>
<keyword evidence="9" id="KW-1185">Reference proteome</keyword>
<gene>
    <name evidence="8" type="ORF">DAPK24_023150</name>
</gene>
<dbReference type="InterPro" id="IPR036259">
    <property type="entry name" value="MFS_trans_sf"/>
</dbReference>
<accession>A0AAV5R387</accession>
<feature type="transmembrane region" description="Helical" evidence="7">
    <location>
        <begin position="499"/>
        <end position="522"/>
    </location>
</feature>
<dbReference type="GO" id="GO:0022857">
    <property type="term" value="F:transmembrane transporter activity"/>
    <property type="evidence" value="ECO:0007669"/>
    <property type="project" value="InterPro"/>
</dbReference>
<comment type="caution">
    <text evidence="8">The sequence shown here is derived from an EMBL/GenBank/DDBJ whole genome shotgun (WGS) entry which is preliminary data.</text>
</comment>
<feature type="region of interest" description="Disordered" evidence="6">
    <location>
        <begin position="25"/>
        <end position="52"/>
    </location>
</feature>
<reference evidence="8 9" key="1">
    <citation type="journal article" date="2023" name="Elife">
        <title>Identification of key yeast species and microbe-microbe interactions impacting larval growth of Drosophila in the wild.</title>
        <authorList>
            <person name="Mure A."/>
            <person name="Sugiura Y."/>
            <person name="Maeda R."/>
            <person name="Honda K."/>
            <person name="Sakurai N."/>
            <person name="Takahashi Y."/>
            <person name="Watada M."/>
            <person name="Katoh T."/>
            <person name="Gotoh A."/>
            <person name="Gotoh Y."/>
            <person name="Taniguchi I."/>
            <person name="Nakamura K."/>
            <person name="Hayashi T."/>
            <person name="Katayama T."/>
            <person name="Uemura T."/>
            <person name="Hattori Y."/>
        </authorList>
    </citation>
    <scope>NUCLEOTIDE SEQUENCE [LARGE SCALE GENOMIC DNA]</scope>
    <source>
        <strain evidence="8 9">PK-24</strain>
    </source>
</reference>
<name>A0AAV5R387_PICKL</name>
<comment type="subcellular location">
    <subcellularLocation>
        <location evidence="1">Membrane</location>
        <topology evidence="1">Multi-pass membrane protein</topology>
    </subcellularLocation>
</comment>
<feature type="transmembrane region" description="Helical" evidence="7">
    <location>
        <begin position="259"/>
        <end position="281"/>
    </location>
</feature>
<dbReference type="Pfam" id="PF07690">
    <property type="entry name" value="MFS_1"/>
    <property type="match status" value="1"/>
</dbReference>
<keyword evidence="3 7" id="KW-0812">Transmembrane</keyword>
<dbReference type="FunFam" id="1.20.1250.20:FF:000106">
    <property type="entry name" value="MFS transporter, putative"/>
    <property type="match status" value="1"/>
</dbReference>
<dbReference type="FunFam" id="1.20.1250.20:FF:000247">
    <property type="entry name" value="MFS general substrate transporter"/>
    <property type="match status" value="1"/>
</dbReference>
<sequence>MSTHESDISHDNDSSLKLEDENIHHYSDSKSISDDDLTIDESNESPDSANNPFLNPVVKEKYLAIYEDAKYECRFRFDETFRWTKKQQRKLTYKLDFHVTLLACFLFTALQMDRSNLAQAVSDNLLNDLNLTTNDYNTGNTIFYVCFLAAELPSQLISKKLGSDIWIPIQVCCWSIITLCQFKLDGKHSFYACRALLGIFEGGFIADMVLWLSYFYTASELSIRLSFFWTAMYVTQIINYLVAYGILHMGGVHGKPGWAWLFLIEGFFTLFIGFCGFLFMVPSPVQTKKRWNPNGWFTEEEEKIIVNKVLRNDPSKGDMHNRQGLNLKMIYQAISDWHLWPMYLIGIVAYIPESTIAAYMTLLLRQMGFSTFHTNLLCIPYNVLKIIMLLSTTYISEHVSSIFLVCLIQPLWGVVCVGVLRFWKGSLVNHWGTYVVLTICLGYPYIHAMMVSACSRNSQSIKTRTVSSSLYNMFVQAGSIIASNIYRTPDKPLYHTGNAVLFGLALAMFPILLGTKYFYWYLNKKKDEKWSQMTSEEQDDYIKNTTDTGSSRLDFRFAH</sequence>
<organism evidence="8 9">
    <name type="scientific">Pichia kluyveri</name>
    <name type="common">Yeast</name>
    <dbReference type="NCBI Taxonomy" id="36015"/>
    <lineage>
        <taxon>Eukaryota</taxon>
        <taxon>Fungi</taxon>
        <taxon>Dikarya</taxon>
        <taxon>Ascomycota</taxon>
        <taxon>Saccharomycotina</taxon>
        <taxon>Pichiomycetes</taxon>
        <taxon>Pichiales</taxon>
        <taxon>Pichiaceae</taxon>
        <taxon>Pichia</taxon>
    </lineage>
</organism>
<keyword evidence="2" id="KW-0813">Transport</keyword>
<feature type="transmembrane region" description="Helical" evidence="7">
    <location>
        <begin position="342"/>
        <end position="364"/>
    </location>
</feature>
<dbReference type="PANTHER" id="PTHR43791:SF29">
    <property type="entry name" value="MAJOR FACILITATOR SUPERFAMILY (MFS) PROFILE DOMAIN-CONTAINING PROTEIN"/>
    <property type="match status" value="1"/>
</dbReference>
<evidence type="ECO:0008006" key="10">
    <source>
        <dbReference type="Google" id="ProtNLM"/>
    </source>
</evidence>
<feature type="transmembrane region" description="Helical" evidence="7">
    <location>
        <begin position="376"/>
        <end position="395"/>
    </location>
</feature>
<keyword evidence="5 7" id="KW-0472">Membrane</keyword>
<feature type="transmembrane region" description="Helical" evidence="7">
    <location>
        <begin position="196"/>
        <end position="215"/>
    </location>
</feature>
<evidence type="ECO:0000313" key="9">
    <source>
        <dbReference type="Proteomes" id="UP001378960"/>
    </source>
</evidence>
<dbReference type="Gene3D" id="1.20.1250.20">
    <property type="entry name" value="MFS general substrate transporter like domains"/>
    <property type="match status" value="1"/>
</dbReference>
<dbReference type="Proteomes" id="UP001378960">
    <property type="component" value="Unassembled WGS sequence"/>
</dbReference>
<feature type="compositionally biased region" description="Acidic residues" evidence="6">
    <location>
        <begin position="34"/>
        <end position="44"/>
    </location>
</feature>
<dbReference type="EMBL" id="BTGB01000003">
    <property type="protein sequence ID" value="GMM45740.1"/>
    <property type="molecule type" value="Genomic_DNA"/>
</dbReference>
<evidence type="ECO:0000256" key="7">
    <source>
        <dbReference type="SAM" id="Phobius"/>
    </source>
</evidence>
<dbReference type="SUPFAM" id="SSF103473">
    <property type="entry name" value="MFS general substrate transporter"/>
    <property type="match status" value="1"/>
</dbReference>
<feature type="transmembrane region" description="Helical" evidence="7">
    <location>
        <begin position="401"/>
        <end position="420"/>
    </location>
</feature>
<feature type="transmembrane region" description="Helical" evidence="7">
    <location>
        <begin position="227"/>
        <end position="247"/>
    </location>
</feature>
<evidence type="ECO:0000256" key="4">
    <source>
        <dbReference type="ARBA" id="ARBA00022989"/>
    </source>
</evidence>
<dbReference type="PANTHER" id="PTHR43791">
    <property type="entry name" value="PERMEASE-RELATED"/>
    <property type="match status" value="1"/>
</dbReference>
<evidence type="ECO:0000256" key="6">
    <source>
        <dbReference type="SAM" id="MobiDB-lite"/>
    </source>
</evidence>
<dbReference type="InterPro" id="IPR011701">
    <property type="entry name" value="MFS"/>
</dbReference>